<accession>A0A6G4X5M4</accession>
<organism evidence="2 3">
    <name type="scientific">Streptomyces boncukensis</name>
    <dbReference type="NCBI Taxonomy" id="2711219"/>
    <lineage>
        <taxon>Bacteria</taxon>
        <taxon>Bacillati</taxon>
        <taxon>Actinomycetota</taxon>
        <taxon>Actinomycetes</taxon>
        <taxon>Kitasatosporales</taxon>
        <taxon>Streptomycetaceae</taxon>
        <taxon>Streptomyces</taxon>
    </lineage>
</organism>
<dbReference type="RefSeq" id="WP_165302500.1">
    <property type="nucleotide sequence ID" value="NZ_JAAKZZ010000551.1"/>
</dbReference>
<feature type="signal peptide" evidence="1">
    <location>
        <begin position="1"/>
        <end position="24"/>
    </location>
</feature>
<evidence type="ECO:0000313" key="3">
    <source>
        <dbReference type="Proteomes" id="UP000477722"/>
    </source>
</evidence>
<name>A0A6G4X5M4_9ACTN</name>
<dbReference type="Proteomes" id="UP000477722">
    <property type="component" value="Unassembled WGS sequence"/>
</dbReference>
<feature type="chain" id="PRO_5026144932" evidence="1">
    <location>
        <begin position="25"/>
        <end position="221"/>
    </location>
</feature>
<evidence type="ECO:0000313" key="2">
    <source>
        <dbReference type="EMBL" id="NGO72836.1"/>
    </source>
</evidence>
<keyword evidence="1" id="KW-0732">Signal</keyword>
<reference evidence="2 3" key="1">
    <citation type="submission" date="2020-02" db="EMBL/GenBank/DDBJ databases">
        <title>Whole-genome analyses of novel actinobacteria.</title>
        <authorList>
            <person name="Sahin N."/>
            <person name="Tatar D."/>
        </authorList>
    </citation>
    <scope>NUCLEOTIDE SEQUENCE [LARGE SCALE GENOMIC DNA]</scope>
    <source>
        <strain evidence="2 3">SB3404</strain>
    </source>
</reference>
<dbReference type="AlphaFoldDB" id="A0A6G4X5M4"/>
<gene>
    <name evidence="2" type="ORF">G5C65_31750</name>
</gene>
<comment type="caution">
    <text evidence="2">The sequence shown here is derived from an EMBL/GenBank/DDBJ whole genome shotgun (WGS) entry which is preliminary data.</text>
</comment>
<dbReference type="EMBL" id="JAAKZZ010000551">
    <property type="protein sequence ID" value="NGO72836.1"/>
    <property type="molecule type" value="Genomic_DNA"/>
</dbReference>
<keyword evidence="3" id="KW-1185">Reference proteome</keyword>
<proteinExistence type="predicted"/>
<protein>
    <submittedName>
        <fullName evidence="2">Uncharacterized protein</fullName>
    </submittedName>
</protein>
<evidence type="ECO:0000256" key="1">
    <source>
        <dbReference type="SAM" id="SignalP"/>
    </source>
</evidence>
<sequence>MSPRARRTAARAVAAVTAVVRAEAAPCPHCGTPPRVTAWTEPTPGDAPPTIAVRGTYTCACAPNPPPEPAVPKFPSDHSRVLDLSGTLRDAIDQVLQDAWDPEHAETELAALGTHAPLLDEYRALSPAGREYLAAYKAWHYHQLPRPILAPAADAFAEYCAERVRQQMKVSDLFGDWLEQGLDLGPLPDDDVVLTAVIALIAAVRLDNKRAARRRRQGRER</sequence>